<evidence type="ECO:0000313" key="3">
    <source>
        <dbReference type="Proteomes" id="UP000184604"/>
    </source>
</evidence>
<proteinExistence type="predicted"/>
<evidence type="ECO:0000313" key="2">
    <source>
        <dbReference type="EMBL" id="APM37290.1"/>
    </source>
</evidence>
<gene>
    <name evidence="2" type="ORF">BS101_00180</name>
</gene>
<dbReference type="InterPro" id="IPR008538">
    <property type="entry name" value="Uma2"/>
</dbReference>
<dbReference type="PANTHER" id="PTHR36558">
    <property type="entry name" value="GLR1098 PROTEIN"/>
    <property type="match status" value="1"/>
</dbReference>
<dbReference type="AlphaFoldDB" id="A0A1L5F356"/>
<dbReference type="Gene3D" id="3.90.1570.10">
    <property type="entry name" value="tt1808, chain A"/>
    <property type="match status" value="1"/>
</dbReference>
<protein>
    <recommendedName>
        <fullName evidence="1">Putative restriction endonuclease domain-containing protein</fullName>
    </recommendedName>
</protein>
<dbReference type="InterPro" id="IPR012296">
    <property type="entry name" value="Nuclease_put_TT1808"/>
</dbReference>
<reference evidence="2 3" key="1">
    <citation type="submission" date="2016-12" db="EMBL/GenBank/DDBJ databases">
        <title>Complete genome sequence of Clostridium kluyveri JZZ isolated from the pit mud of a Chinese flavor liquor-making factory.</title>
        <authorList>
            <person name="Wang Y."/>
        </authorList>
    </citation>
    <scope>NUCLEOTIDE SEQUENCE [LARGE SCALE GENOMIC DNA]</scope>
    <source>
        <strain evidence="2 3">JZZ</strain>
    </source>
</reference>
<dbReference type="Pfam" id="PF05685">
    <property type="entry name" value="Uma2"/>
    <property type="match status" value="1"/>
</dbReference>
<dbReference type="CDD" id="cd06260">
    <property type="entry name" value="DUF820-like"/>
    <property type="match status" value="1"/>
</dbReference>
<sequence length="191" mass="22085">MDNTAKNKTYTYADYMNYPENERIELIEGKIYAMSPAPSRIHQELISELITIFNNYIKSNNGNCKVYPSPFDVFLTDDKSLDNCKNIVQPDISIICDKTKLNDKGCIGAPDMIIEIVSPHNPSNDYVRKLGLYEHFKVKEYWIINPMNKSILIYRLNDTMHYAAPETYNFTDTIKVGIYDSLEIDFNTLDV</sequence>
<dbReference type="EMBL" id="CP018335">
    <property type="protein sequence ID" value="APM37290.1"/>
    <property type="molecule type" value="Genomic_DNA"/>
</dbReference>
<dbReference type="Proteomes" id="UP000184604">
    <property type="component" value="Chromosome"/>
</dbReference>
<evidence type="ECO:0000259" key="1">
    <source>
        <dbReference type="Pfam" id="PF05685"/>
    </source>
</evidence>
<name>A0A1L5F356_CLOKL</name>
<feature type="domain" description="Putative restriction endonuclease" evidence="1">
    <location>
        <begin position="14"/>
        <end position="176"/>
    </location>
</feature>
<organism evidence="2 3">
    <name type="scientific">Clostridium kluyveri</name>
    <dbReference type="NCBI Taxonomy" id="1534"/>
    <lineage>
        <taxon>Bacteria</taxon>
        <taxon>Bacillati</taxon>
        <taxon>Bacillota</taxon>
        <taxon>Clostridia</taxon>
        <taxon>Eubacteriales</taxon>
        <taxon>Clostridiaceae</taxon>
        <taxon>Clostridium</taxon>
    </lineage>
</organism>
<dbReference type="InterPro" id="IPR011335">
    <property type="entry name" value="Restrct_endonuc-II-like"/>
</dbReference>
<dbReference type="RefSeq" id="WP_073537010.1">
    <property type="nucleotide sequence ID" value="NZ_CP018335.1"/>
</dbReference>
<dbReference type="SUPFAM" id="SSF52980">
    <property type="entry name" value="Restriction endonuclease-like"/>
    <property type="match status" value="1"/>
</dbReference>
<accession>A0A1L5F356</accession>
<dbReference type="PANTHER" id="PTHR36558:SF1">
    <property type="entry name" value="RESTRICTION ENDONUCLEASE DOMAIN-CONTAINING PROTEIN-RELATED"/>
    <property type="match status" value="1"/>
</dbReference>
<dbReference type="OrthoDB" id="9808428at2"/>